<evidence type="ECO:0000256" key="15">
    <source>
        <dbReference type="ARBA" id="ARBA00022763"/>
    </source>
</evidence>
<dbReference type="InterPro" id="IPR004095">
    <property type="entry name" value="TGS"/>
</dbReference>
<dbReference type="InterPro" id="IPR006110">
    <property type="entry name" value="Pol_omega/Rpo6/RPB6"/>
</dbReference>
<evidence type="ECO:0000256" key="26">
    <source>
        <dbReference type="ARBA" id="ARBA00034808"/>
    </source>
</evidence>
<dbReference type="GO" id="GO:0000428">
    <property type="term" value="C:DNA-directed RNA polymerase complex"/>
    <property type="evidence" value="ECO:0007669"/>
    <property type="project" value="UniProtKB-KW"/>
</dbReference>
<dbReference type="NCBIfam" id="NF008168">
    <property type="entry name" value="PRK10917.2-2"/>
    <property type="match status" value="1"/>
</dbReference>
<dbReference type="InterPro" id="IPR033671">
    <property type="entry name" value="TrmH"/>
</dbReference>
<evidence type="ECO:0000259" key="36">
    <source>
        <dbReference type="PROSITE" id="PS51194"/>
    </source>
</evidence>
<keyword evidence="14" id="KW-0547">Nucleotide-binding</keyword>
<dbReference type="PROSITE" id="PS51880">
    <property type="entry name" value="TGS"/>
    <property type="match status" value="1"/>
</dbReference>
<keyword evidence="21" id="KW-0804">Transcription</keyword>
<comment type="similarity">
    <text evidence="2">Belongs to the RelA/SpoT family.</text>
</comment>
<dbReference type="Pfam" id="PF02824">
    <property type="entry name" value="TGS"/>
    <property type="match status" value="1"/>
</dbReference>
<evidence type="ECO:0000256" key="1">
    <source>
        <dbReference type="ARBA" id="ARBA00006711"/>
    </source>
</evidence>
<dbReference type="EC" id="5.6.2.4" evidence="26"/>
<dbReference type="GO" id="GO:0000049">
    <property type="term" value="F:tRNA binding"/>
    <property type="evidence" value="ECO:0007669"/>
    <property type="project" value="UniProtKB-KW"/>
</dbReference>
<evidence type="ECO:0000256" key="27">
    <source>
        <dbReference type="ARBA" id="ARBA00048552"/>
    </source>
</evidence>
<dbReference type="InterPro" id="IPR022724">
    <property type="entry name" value="rRNA_MeTrfase_SpoU_C"/>
</dbReference>
<dbReference type="InterPro" id="IPR006674">
    <property type="entry name" value="HD_domain"/>
</dbReference>
<dbReference type="Pfam" id="PF19296">
    <property type="entry name" value="RelA_AH_RIS"/>
    <property type="match status" value="1"/>
</dbReference>
<dbReference type="InterPro" id="IPR012675">
    <property type="entry name" value="Beta-grasp_dom_sf"/>
</dbReference>
<dbReference type="SUPFAM" id="SSF63562">
    <property type="entry name" value="RPB6/omega subunit-like"/>
    <property type="match status" value="1"/>
</dbReference>
<dbReference type="HAMAP" id="MF_00366">
    <property type="entry name" value="RNApol_bact_RpoZ"/>
    <property type="match status" value="1"/>
</dbReference>
<keyword evidence="16 39" id="KW-0378">Hydrolase</keyword>
<keyword evidence="19" id="KW-0694">RNA-binding</keyword>
<dbReference type="Pfam" id="PF12105">
    <property type="entry name" value="SpoU_methylas_C"/>
    <property type="match status" value="1"/>
</dbReference>
<feature type="coiled-coil region" evidence="34">
    <location>
        <begin position="63"/>
        <end position="90"/>
    </location>
</feature>
<reference evidence="39 40" key="1">
    <citation type="submission" date="2012-10" db="EMBL/GenBank/DDBJ databases">
        <title>Genome sequencing and analysis of entomopathogenic fungi Beauveria bassiana D1-5.</title>
        <authorList>
            <person name="Li Q."/>
            <person name="Wang L."/>
            <person name="Zhang Z."/>
            <person name="Wang Q."/>
            <person name="Ren J."/>
            <person name="Wang M."/>
            <person name="Xu W."/>
            <person name="Wang J."/>
            <person name="Lu Y."/>
            <person name="Du Q."/>
            <person name="Sun Z."/>
        </authorList>
    </citation>
    <scope>NUCLEOTIDE SEQUENCE [LARGE SCALE GENOMIC DNA]</scope>
    <source>
        <strain evidence="39 40">D1-5</strain>
    </source>
</reference>
<dbReference type="GO" id="GO:0006351">
    <property type="term" value="P:DNA-templated transcription"/>
    <property type="evidence" value="ECO:0007669"/>
    <property type="project" value="InterPro"/>
</dbReference>
<dbReference type="InterPro" id="IPR036161">
    <property type="entry name" value="RPB6/omega-like_sf"/>
</dbReference>
<evidence type="ECO:0000256" key="6">
    <source>
        <dbReference type="ARBA" id="ARBA00017846"/>
    </source>
</evidence>
<dbReference type="SUPFAM" id="SSF81271">
    <property type="entry name" value="TGS-like"/>
    <property type="match status" value="1"/>
</dbReference>
<evidence type="ECO:0000256" key="10">
    <source>
        <dbReference type="ARBA" id="ARBA00022679"/>
    </source>
</evidence>
<evidence type="ECO:0000256" key="5">
    <source>
        <dbReference type="ARBA" id="ARBA00013251"/>
    </source>
</evidence>
<evidence type="ECO:0000256" key="24">
    <source>
        <dbReference type="ARBA" id="ARBA00023235"/>
    </source>
</evidence>
<dbReference type="CDD" id="cd00077">
    <property type="entry name" value="HDc"/>
    <property type="match status" value="1"/>
</dbReference>
<keyword evidence="17" id="KW-0347">Helicase</keyword>
<dbReference type="NCBIfam" id="TIGR00643">
    <property type="entry name" value="recG"/>
    <property type="match status" value="1"/>
</dbReference>
<evidence type="ECO:0000256" key="12">
    <source>
        <dbReference type="ARBA" id="ARBA00022694"/>
    </source>
</evidence>
<dbReference type="SMART" id="SM00487">
    <property type="entry name" value="DEXDc"/>
    <property type="match status" value="1"/>
</dbReference>
<dbReference type="Pfam" id="PF01192">
    <property type="entry name" value="RNA_pol_Rpb6"/>
    <property type="match status" value="1"/>
</dbReference>
<dbReference type="EMBL" id="ANFO01000251">
    <property type="protein sequence ID" value="KGQ11029.1"/>
    <property type="molecule type" value="Genomic_DNA"/>
</dbReference>
<dbReference type="GO" id="GO:0030488">
    <property type="term" value="P:tRNA methylation"/>
    <property type="evidence" value="ECO:0007669"/>
    <property type="project" value="InterPro"/>
</dbReference>
<evidence type="ECO:0000256" key="16">
    <source>
        <dbReference type="ARBA" id="ARBA00022801"/>
    </source>
</evidence>
<feature type="domain" description="Helicase C-terminal" evidence="36">
    <location>
        <begin position="1456"/>
        <end position="1602"/>
    </location>
</feature>
<comment type="catalytic activity">
    <reaction evidence="28">
        <text>ATP + H2O = ADP + phosphate + H(+)</text>
        <dbReference type="Rhea" id="RHEA:13065"/>
        <dbReference type="ChEBI" id="CHEBI:15377"/>
        <dbReference type="ChEBI" id="CHEBI:15378"/>
        <dbReference type="ChEBI" id="CHEBI:30616"/>
        <dbReference type="ChEBI" id="CHEBI:43474"/>
        <dbReference type="ChEBI" id="CHEBI:456216"/>
        <dbReference type="EC" id="5.6.2.4"/>
    </reaction>
</comment>
<dbReference type="InterPro" id="IPR001650">
    <property type="entry name" value="Helicase_C-like"/>
</dbReference>
<dbReference type="GO" id="GO:0043138">
    <property type="term" value="F:3'-5' DNA helicase activity"/>
    <property type="evidence" value="ECO:0007669"/>
    <property type="project" value="UniProtKB-EC"/>
</dbReference>
<dbReference type="Gene3D" id="3.40.50.300">
    <property type="entry name" value="P-loop containing nucleotide triphosphate hydrolases"/>
    <property type="match status" value="2"/>
</dbReference>
<keyword evidence="11" id="KW-0949">S-adenosyl-L-methionine</keyword>
<evidence type="ECO:0000256" key="7">
    <source>
        <dbReference type="ARBA" id="ARBA00022478"/>
    </source>
</evidence>
<evidence type="ECO:0000256" key="18">
    <source>
        <dbReference type="ARBA" id="ARBA00022840"/>
    </source>
</evidence>
<dbReference type="InterPro" id="IPR011545">
    <property type="entry name" value="DEAD/DEAH_box_helicase_dom"/>
</dbReference>
<dbReference type="HAMAP" id="MF_02060">
    <property type="entry name" value="tRNA_methyltr_TrmH"/>
    <property type="match status" value="1"/>
</dbReference>
<evidence type="ECO:0000256" key="31">
    <source>
        <dbReference type="ARBA" id="ARBA00070102"/>
    </source>
</evidence>
<evidence type="ECO:0000256" key="33">
    <source>
        <dbReference type="ARBA" id="ARBA00082153"/>
    </source>
</evidence>
<dbReference type="PANTHER" id="PTHR47964">
    <property type="entry name" value="ATP-DEPENDENT DNA HELICASE HOMOLOG RECG, CHLOROPLASTIC"/>
    <property type="match status" value="1"/>
</dbReference>
<dbReference type="GO" id="GO:0008728">
    <property type="term" value="F:GTP diphosphokinase activity"/>
    <property type="evidence" value="ECO:0007669"/>
    <property type="project" value="UniProtKB-EC"/>
</dbReference>
<dbReference type="InterPro" id="IPR033454">
    <property type="entry name" value="RecG_wedge"/>
</dbReference>
<dbReference type="SMART" id="SM00490">
    <property type="entry name" value="HELICc"/>
    <property type="match status" value="1"/>
</dbReference>
<dbReference type="FunFam" id="3.40.50.300:FF:000391">
    <property type="entry name" value="ATP-dependent DNA helicase RecG"/>
    <property type="match status" value="1"/>
</dbReference>
<dbReference type="GO" id="GO:0003677">
    <property type="term" value="F:DNA binding"/>
    <property type="evidence" value="ECO:0007669"/>
    <property type="project" value="UniProtKB-KW"/>
</dbReference>
<evidence type="ECO:0000256" key="29">
    <source>
        <dbReference type="ARBA" id="ARBA00049803"/>
    </source>
</evidence>
<dbReference type="InterPro" id="IPR001537">
    <property type="entry name" value="SpoU_MeTrfase"/>
</dbReference>
<evidence type="ECO:0000256" key="2">
    <source>
        <dbReference type="ARBA" id="ARBA00007476"/>
    </source>
</evidence>
<comment type="similarity">
    <text evidence="1">Belongs to the RNA polymerase subunit omega family.</text>
</comment>
<evidence type="ECO:0000256" key="23">
    <source>
        <dbReference type="ARBA" id="ARBA00023204"/>
    </source>
</evidence>
<keyword evidence="13" id="KW-0548">Nucleotidyltransferase</keyword>
<dbReference type="FunFam" id="3.40.1280.10:FF:000009">
    <property type="entry name" value="tRNA (guanosine(18)-2'-O)-methyltransferase"/>
    <property type="match status" value="1"/>
</dbReference>
<dbReference type="SUPFAM" id="SSF81301">
    <property type="entry name" value="Nucleotidyltransferase"/>
    <property type="match status" value="1"/>
</dbReference>
<keyword evidence="22" id="KW-0233">DNA recombination</keyword>
<dbReference type="FunFam" id="3.10.20.30:FF:000002">
    <property type="entry name" value="GTP pyrophosphokinase (RelA/SpoT)"/>
    <property type="match status" value="1"/>
</dbReference>
<dbReference type="InterPro" id="IPR043519">
    <property type="entry name" value="NT_sf"/>
</dbReference>
<evidence type="ECO:0000256" key="3">
    <source>
        <dbReference type="ARBA" id="ARBA00007504"/>
    </source>
</evidence>
<keyword evidence="7" id="KW-0240">DNA-directed RNA polymerase</keyword>
<dbReference type="FunFam" id="3.30.460.10:FF:000001">
    <property type="entry name" value="GTP pyrophosphokinase RelA"/>
    <property type="match status" value="1"/>
</dbReference>
<dbReference type="Pfam" id="PF04607">
    <property type="entry name" value="RelA_SpoT"/>
    <property type="match status" value="1"/>
</dbReference>
<evidence type="ECO:0000256" key="14">
    <source>
        <dbReference type="ARBA" id="ARBA00022741"/>
    </source>
</evidence>
<dbReference type="Pfam" id="PF00271">
    <property type="entry name" value="Helicase_C"/>
    <property type="match status" value="1"/>
</dbReference>
<dbReference type="PANTHER" id="PTHR47964:SF1">
    <property type="entry name" value="ATP-DEPENDENT DNA HELICASE HOMOLOG RECG, CHLOROPLASTIC"/>
    <property type="match status" value="1"/>
</dbReference>
<dbReference type="CDD" id="cd01668">
    <property type="entry name" value="TGS_RSH"/>
    <property type="match status" value="1"/>
</dbReference>
<keyword evidence="12" id="KW-0819">tRNA processing</keyword>
<feature type="domain" description="HD" evidence="37">
    <location>
        <begin position="117"/>
        <end position="216"/>
    </location>
</feature>
<evidence type="ECO:0000256" key="4">
    <source>
        <dbReference type="ARBA" id="ARBA00012418"/>
    </source>
</evidence>
<dbReference type="NCBIfam" id="TIGR00690">
    <property type="entry name" value="rpoZ"/>
    <property type="match status" value="1"/>
</dbReference>
<keyword evidence="10" id="KW-0808">Transferase</keyword>
<dbReference type="PROSITE" id="PS51192">
    <property type="entry name" value="HELICASE_ATP_BIND_1"/>
    <property type="match status" value="1"/>
</dbReference>
<dbReference type="InterPro" id="IPR012340">
    <property type="entry name" value="NA-bd_OB-fold"/>
</dbReference>
<dbReference type="InterPro" id="IPR002912">
    <property type="entry name" value="ACT_dom"/>
</dbReference>
<dbReference type="Gene3D" id="3.40.1280.10">
    <property type="match status" value="1"/>
</dbReference>
<keyword evidence="23" id="KW-0234">DNA repair</keyword>
<dbReference type="EC" id="2.7.6.5" evidence="5"/>
<dbReference type="SMART" id="SM00471">
    <property type="entry name" value="HDc"/>
    <property type="match status" value="1"/>
</dbReference>
<dbReference type="Gene3D" id="3.90.940.10">
    <property type="match status" value="1"/>
</dbReference>
<evidence type="ECO:0000256" key="34">
    <source>
        <dbReference type="SAM" id="Coils"/>
    </source>
</evidence>
<dbReference type="PROSITE" id="PS51194">
    <property type="entry name" value="HELICASE_CTER"/>
    <property type="match status" value="1"/>
</dbReference>
<dbReference type="STRING" id="1245745.A0A0A2WD25"/>
<keyword evidence="18" id="KW-0067">ATP-binding</keyword>
<evidence type="ECO:0000256" key="17">
    <source>
        <dbReference type="ARBA" id="ARBA00022806"/>
    </source>
</evidence>
<evidence type="ECO:0000313" key="40">
    <source>
        <dbReference type="Proteomes" id="UP000030106"/>
    </source>
</evidence>
<keyword evidence="8" id="KW-0820">tRNA-binding</keyword>
<dbReference type="Proteomes" id="UP000030106">
    <property type="component" value="Unassembled WGS sequence"/>
</dbReference>
<evidence type="ECO:0000256" key="9">
    <source>
        <dbReference type="ARBA" id="ARBA00022603"/>
    </source>
</evidence>
<dbReference type="InterPro" id="IPR003716">
    <property type="entry name" value="DNA-dir_RNA_pol_omega"/>
</dbReference>
<dbReference type="CDD" id="cd17992">
    <property type="entry name" value="DEXHc_RecG"/>
    <property type="match status" value="1"/>
</dbReference>
<evidence type="ECO:0000256" key="8">
    <source>
        <dbReference type="ARBA" id="ARBA00022555"/>
    </source>
</evidence>
<dbReference type="GO" id="GO:0003899">
    <property type="term" value="F:DNA-directed RNA polymerase activity"/>
    <property type="evidence" value="ECO:0007669"/>
    <property type="project" value="UniProtKB-EC"/>
</dbReference>
<dbReference type="NCBIfam" id="NF008163">
    <property type="entry name" value="PRK10917.1-1"/>
    <property type="match status" value="1"/>
</dbReference>
<dbReference type="GO" id="GO:0006281">
    <property type="term" value="P:DNA repair"/>
    <property type="evidence" value="ECO:0007669"/>
    <property type="project" value="UniProtKB-KW"/>
</dbReference>
<dbReference type="InterPro" id="IPR033655">
    <property type="entry name" value="TGS_RelA/SpoT"/>
</dbReference>
<evidence type="ECO:0000256" key="25">
    <source>
        <dbReference type="ARBA" id="ARBA00034617"/>
    </source>
</evidence>
<dbReference type="NCBIfam" id="NF008303">
    <property type="entry name" value="PRK11092.1"/>
    <property type="match status" value="1"/>
</dbReference>
<evidence type="ECO:0000256" key="28">
    <source>
        <dbReference type="ARBA" id="ARBA00048988"/>
    </source>
</evidence>
<comment type="caution">
    <text evidence="39">The sequence shown here is derived from an EMBL/GenBank/DDBJ whole genome shotgun (WGS) entry which is preliminary data.</text>
</comment>
<dbReference type="Gene3D" id="2.40.50.140">
    <property type="entry name" value="Nucleic acid-binding proteins"/>
    <property type="match status" value="1"/>
</dbReference>
<dbReference type="CDD" id="cd18092">
    <property type="entry name" value="SpoU-like_TrmH"/>
    <property type="match status" value="1"/>
</dbReference>
<dbReference type="FunFam" id="3.90.940.10:FF:000001">
    <property type="entry name" value="DNA-directed RNA polymerase subunit omega"/>
    <property type="match status" value="1"/>
</dbReference>
<dbReference type="FunFam" id="2.40.50.140:FF:000134">
    <property type="entry name" value="ATP-dependent DNA helicase RecG"/>
    <property type="match status" value="1"/>
</dbReference>
<evidence type="ECO:0000256" key="20">
    <source>
        <dbReference type="ARBA" id="ARBA00023125"/>
    </source>
</evidence>
<keyword evidence="24" id="KW-0413">Isomerase</keyword>
<dbReference type="Pfam" id="PF13291">
    <property type="entry name" value="ACT_4"/>
    <property type="match status" value="1"/>
</dbReference>
<dbReference type="CDD" id="cd04876">
    <property type="entry name" value="ACT_RelA-SpoT"/>
    <property type="match status" value="1"/>
</dbReference>
<dbReference type="HOGENOM" id="CLU_241935_0_0_1"/>
<gene>
    <name evidence="39" type="ORF">BBAD15_g3613</name>
</gene>
<dbReference type="InterPro" id="IPR027417">
    <property type="entry name" value="P-loop_NTPase"/>
</dbReference>
<dbReference type="NCBIfam" id="TIGR00691">
    <property type="entry name" value="spoT_relA"/>
    <property type="match status" value="1"/>
</dbReference>
<protein>
    <recommendedName>
        <fullName evidence="6">ATP-dependent DNA helicase RecG</fullName>
        <ecNumber evidence="5">2.7.6.5</ecNumber>
        <ecNumber evidence="4">2.7.7.6</ecNumber>
        <ecNumber evidence="26">5.6.2.4</ecNumber>
    </recommendedName>
    <alternativeName>
        <fullName evidence="29">DNA branch migration protein RecG</fullName>
    </alternativeName>
    <alternativeName>
        <fullName evidence="30">Probable DNA 3'-5' helicase RecG</fullName>
    </alternativeName>
    <alternativeName>
        <fullName evidence="31">Putative GTP diphosphokinase RSH1, chloroplastic</fullName>
    </alternativeName>
    <alternativeName>
        <fullName evidence="32">RelA/SpoT homolog 1</fullName>
    </alternativeName>
    <alternativeName>
        <fullName evidence="33">ppGpp synthetase RSH1</fullName>
    </alternativeName>
</protein>
<dbReference type="SMART" id="SM01409">
    <property type="entry name" value="RNA_pol_Rpb6"/>
    <property type="match status" value="1"/>
</dbReference>
<dbReference type="SUPFAM" id="SSF52540">
    <property type="entry name" value="P-loop containing nucleoside triphosphate hydrolases"/>
    <property type="match status" value="2"/>
</dbReference>
<dbReference type="Gene3D" id="3.30.70.260">
    <property type="match status" value="1"/>
</dbReference>
<keyword evidence="20" id="KW-0238">DNA-binding</keyword>
<dbReference type="InterPro" id="IPR047112">
    <property type="entry name" value="RecG/Mfd"/>
</dbReference>
<dbReference type="Pfam" id="PF13328">
    <property type="entry name" value="HD_4"/>
    <property type="match status" value="1"/>
</dbReference>
<evidence type="ECO:0000313" key="39">
    <source>
        <dbReference type="EMBL" id="KGQ11029.1"/>
    </source>
</evidence>
<dbReference type="SUPFAM" id="SSF50249">
    <property type="entry name" value="Nucleic acid-binding proteins"/>
    <property type="match status" value="1"/>
</dbReference>
<dbReference type="GO" id="GO:0016787">
    <property type="term" value="F:hydrolase activity"/>
    <property type="evidence" value="ECO:0007669"/>
    <property type="project" value="UniProtKB-KW"/>
</dbReference>
<dbReference type="PROSITE" id="PS51831">
    <property type="entry name" value="HD"/>
    <property type="match status" value="1"/>
</dbReference>
<evidence type="ECO:0000259" key="35">
    <source>
        <dbReference type="PROSITE" id="PS51192"/>
    </source>
</evidence>
<dbReference type="GO" id="GO:0015969">
    <property type="term" value="P:guanosine tetraphosphate metabolic process"/>
    <property type="evidence" value="ECO:0007669"/>
    <property type="project" value="InterPro"/>
</dbReference>
<comment type="catalytic activity">
    <reaction evidence="25">
        <text>Couples ATP hydrolysis with the unwinding of duplex DNA by translocating in the 3'-5' direction.</text>
        <dbReference type="EC" id="5.6.2.4"/>
    </reaction>
</comment>
<dbReference type="Pfam" id="PF17191">
    <property type="entry name" value="RecG_wedge"/>
    <property type="match status" value="1"/>
</dbReference>
<comment type="similarity">
    <text evidence="3">Belongs to the helicase family. RecG subfamily.</text>
</comment>
<dbReference type="InterPro" id="IPR045600">
    <property type="entry name" value="RelA/SpoT_AH_RIS"/>
</dbReference>
<evidence type="ECO:0000256" key="32">
    <source>
        <dbReference type="ARBA" id="ARBA00075768"/>
    </source>
</evidence>
<dbReference type="FunFam" id="3.40.50.300:FF:000715">
    <property type="entry name" value="ATP-dependent DNA helicase RecG"/>
    <property type="match status" value="1"/>
</dbReference>
<organism evidence="39 40">
    <name type="scientific">Beauveria bassiana D1-5</name>
    <dbReference type="NCBI Taxonomy" id="1245745"/>
    <lineage>
        <taxon>Eukaryota</taxon>
        <taxon>Fungi</taxon>
        <taxon>Dikarya</taxon>
        <taxon>Ascomycota</taxon>
        <taxon>Pezizomycotina</taxon>
        <taxon>Sordariomycetes</taxon>
        <taxon>Hypocreomycetidae</taxon>
        <taxon>Hypocreales</taxon>
        <taxon>Cordycipitaceae</taxon>
        <taxon>Beauveria</taxon>
    </lineage>
</organism>
<dbReference type="CDD" id="cd18811">
    <property type="entry name" value="SF2_C_RecG"/>
    <property type="match status" value="1"/>
</dbReference>
<evidence type="ECO:0000256" key="22">
    <source>
        <dbReference type="ARBA" id="ARBA00023172"/>
    </source>
</evidence>
<dbReference type="InterPro" id="IPR007685">
    <property type="entry name" value="RelA_SpoT"/>
</dbReference>
<dbReference type="GO" id="GO:0005524">
    <property type="term" value="F:ATP binding"/>
    <property type="evidence" value="ECO:0007669"/>
    <property type="project" value="UniProtKB-KW"/>
</dbReference>
<dbReference type="FunFam" id="1.10.3210.10:FF:000001">
    <property type="entry name" value="GTP pyrophosphokinase RelA"/>
    <property type="match status" value="1"/>
</dbReference>
<evidence type="ECO:0000256" key="19">
    <source>
        <dbReference type="ARBA" id="ARBA00022884"/>
    </source>
</evidence>
<evidence type="ECO:0000256" key="30">
    <source>
        <dbReference type="ARBA" id="ARBA00049819"/>
    </source>
</evidence>
<dbReference type="InterPro" id="IPR004609">
    <property type="entry name" value="ATP-dep_DNA_helicase_RecG"/>
</dbReference>
<sequence>MARVTVQDAVEKIGNRFDLVLVAARRARQMQVGGKDPLVPEENDKTTVIALREIEEGLITNQILDVRERQEQQEQEAAELQAVTAIAEEEQIKRLRQAYLVARDAHEGQTRSSGEPYITHPVAVACILAEMKLDHETLMAALLHDVIEDTPATYQDMEQLFGKSVAELVEGVSKLDKLKFRDKKEAQAENFRKMIMAMVQDIRVILIKLADRTHNMRTLGSLRPDKRRRIARETLEIYSPLAHRLGIHHLKTELEELGFEALYPNRYRVIKEVVKAARGNRKEMIQKILSEIDGRLQEAGIACRVSGREKHLYSIYCKMTLKEQRFHSIMDIYAFRVIVHDMDTCYRVLGQMHSLYKPRPGRVKDYIAIPKANGYQSLHTSMIGPHGVPVEVQIRTEDMDQMAEMGVAAHWAYKEQGESSTTAQIRAQRWMQSLLELQQSAGSSFEFIESVKSDLFPDEIYVFTPEGRIVELPAGATPVDFAYAVHTDIGHACVGARVDRQPYPLSQSLTSGQTIEIITAPGARPNAAWLNFVVSSKARAKIRQMLKNLKRDDSVSLGRRLLNHALGGSRKLAEIPAENLQRELDRMKLASLDDLLAEIGLGNAMSVVVAKNLQGESPVAAQPGTAPAANNSNLPIKGADGVLITFAKCCRPIPGDPIVAHVSPGKGLVIHHESCRNIRGYQKEPEKFMAVEWDKETEQEFITEIKVDMFNHQGALANLTAAINTAASNIQSLNTEEKDGRVYSAFIRLTARDRVHLANIMQTRVMNPQRYARICEMLARRQPDLTVCMEQVHKPHNVSAIIRTADAVGVHEVHAVWPGSRMRTMASSAAGSNSWVQVKTHKTIGEAVSLLKSSGMQILATHLSDKAVDFREIDYTRPTCILMGQEKTGITEEALALADQDIIIPMIGMVQSLNVSVASALILYEAQRQRQNAGMYQRENSTLPESEQQRLLFEGGYPVLANVSRRKGLPYPHVNQQGEIEADAACTLAGVGASQSGKLAKIGLHTIQDLLLHLPLRYEDRTHLYPINDLQPGLYATVEGEVLNSNITFGGRRMMTCQISDGTGILTMRFFNFNAAMKNSLSVGKRVLAYGEAKRGKYGAEMFHPEYRIQGDLSTPDLQETLTPVYPTTEGIRQATLRKLTDQALELLDTCAITELLPAELSQGMMSLPEALRTLHRPPPDMKLADLETGKHPAQQRLILEELLAHNLSMLALRAGAQRYHALPLVNHDELKNQLLAALPFKPTGAQERVVAEIERDMALDVPMMRLVQGDVGSGKTLVAALAALRAIAHGKQVGLMAPTELLAEQHANNFRQWFAPLGIEVGWLAGKQKGKARIAQQEAIASGQVSMVVGTHAIFQEQVQFAGLALVIIDEQHRFGVHQRLALWEKGQIQGFHPHQLIMTATPIPRTLAMTAYADLDTSVIDELPPGRTPVTTVAIADTRRSEIIERVRNACRDEKRQAYWVCTLIEESELLEAQAAEVTWAELKAALPELNVGLVHGRMKPQEKQAVMQAFKQGELHLLVATTVIEVGVDVPNASLMIIENPERLGLAQLHQLRGRVGRGAVASHCVLLYKSPLSKTAQLRLQVLRDSNDGFVIAQKDLEIRGPGELLGTRQTGNAEFKVADLLRDQGMIPQVQRLARHIHERYPEQAKALIERWMPETERYSNA</sequence>
<accession>A0A0A2WD25</accession>
<dbReference type="Gene3D" id="1.10.3210.10">
    <property type="entry name" value="Hypothetical protein af1432"/>
    <property type="match status" value="1"/>
</dbReference>
<dbReference type="NCBIfam" id="NF008166">
    <property type="entry name" value="PRK10917.1-4"/>
    <property type="match status" value="1"/>
</dbReference>
<dbReference type="Pfam" id="PF00270">
    <property type="entry name" value="DEAD"/>
    <property type="match status" value="1"/>
</dbReference>
<dbReference type="CDD" id="cd05399">
    <property type="entry name" value="NT_Rel-Spo_like"/>
    <property type="match status" value="1"/>
</dbReference>
<evidence type="ECO:0000259" key="37">
    <source>
        <dbReference type="PROSITE" id="PS51831"/>
    </source>
</evidence>
<keyword evidence="15" id="KW-0227">DNA damage</keyword>
<proteinExistence type="inferred from homology"/>
<dbReference type="InterPro" id="IPR029028">
    <property type="entry name" value="Alpha/beta_knot_MTases"/>
</dbReference>
<evidence type="ECO:0000259" key="38">
    <source>
        <dbReference type="PROSITE" id="PS51880"/>
    </source>
</evidence>
<feature type="domain" description="TGS" evidence="38">
    <location>
        <begin position="458"/>
        <end position="519"/>
    </location>
</feature>
<dbReference type="InterPro" id="IPR004811">
    <property type="entry name" value="RelA/Spo_fam"/>
</dbReference>
<dbReference type="CDD" id="cd04488">
    <property type="entry name" value="RecG_wedge_OBF"/>
    <property type="match status" value="1"/>
</dbReference>
<evidence type="ECO:0000256" key="11">
    <source>
        <dbReference type="ARBA" id="ARBA00022691"/>
    </source>
</evidence>
<dbReference type="Gene3D" id="3.10.20.30">
    <property type="match status" value="1"/>
</dbReference>
<evidence type="ECO:0000256" key="21">
    <source>
        <dbReference type="ARBA" id="ARBA00023163"/>
    </source>
</evidence>
<dbReference type="SUPFAM" id="SSF109604">
    <property type="entry name" value="HD-domain/PDEase-like"/>
    <property type="match status" value="1"/>
</dbReference>
<dbReference type="EC" id="2.7.7.6" evidence="4"/>
<dbReference type="GO" id="GO:0006310">
    <property type="term" value="P:DNA recombination"/>
    <property type="evidence" value="ECO:0007669"/>
    <property type="project" value="UniProtKB-KW"/>
</dbReference>
<dbReference type="InterPro" id="IPR029026">
    <property type="entry name" value="tRNA_m1G_MTases_N"/>
</dbReference>
<dbReference type="Pfam" id="PF19833">
    <property type="entry name" value="RecG_dom3_C"/>
    <property type="match status" value="1"/>
</dbReference>
<name>A0A0A2WD25_BEABA</name>
<dbReference type="InterPro" id="IPR045562">
    <property type="entry name" value="RecG_dom3_C"/>
</dbReference>
<dbReference type="NCBIfam" id="NF008165">
    <property type="entry name" value="PRK10917.1-3"/>
    <property type="match status" value="1"/>
</dbReference>
<dbReference type="Pfam" id="PF00588">
    <property type="entry name" value="SpoU_methylase"/>
    <property type="match status" value="1"/>
</dbReference>
<comment type="catalytic activity">
    <reaction evidence="27">
        <text>RNA(n) + a ribonucleoside 5'-triphosphate = RNA(n+1) + diphosphate</text>
        <dbReference type="Rhea" id="RHEA:21248"/>
        <dbReference type="Rhea" id="RHEA-COMP:14527"/>
        <dbReference type="Rhea" id="RHEA-COMP:17342"/>
        <dbReference type="ChEBI" id="CHEBI:33019"/>
        <dbReference type="ChEBI" id="CHEBI:61557"/>
        <dbReference type="ChEBI" id="CHEBI:140395"/>
        <dbReference type="EC" id="2.7.7.6"/>
    </reaction>
</comment>
<dbReference type="GO" id="GO:0141100">
    <property type="term" value="F:tRNA (guanine(18)-2'-O)-methyltransferase activity"/>
    <property type="evidence" value="ECO:0007669"/>
    <property type="project" value="InterPro"/>
</dbReference>
<dbReference type="SMART" id="SM00954">
    <property type="entry name" value="RelA_SpoT"/>
    <property type="match status" value="1"/>
</dbReference>
<keyword evidence="9" id="KW-0489">Methyltransferase</keyword>
<dbReference type="SUPFAM" id="SSF75217">
    <property type="entry name" value="alpha/beta knot"/>
    <property type="match status" value="1"/>
</dbReference>
<dbReference type="Gene3D" id="3.30.460.10">
    <property type="entry name" value="Beta Polymerase, domain 2"/>
    <property type="match status" value="1"/>
</dbReference>
<feature type="domain" description="Helicase ATP-binding" evidence="35">
    <location>
        <begin position="1257"/>
        <end position="1422"/>
    </location>
</feature>
<keyword evidence="34" id="KW-0175">Coiled coil</keyword>
<dbReference type="InterPro" id="IPR014001">
    <property type="entry name" value="Helicase_ATP-bd"/>
</dbReference>
<dbReference type="InterPro" id="IPR012676">
    <property type="entry name" value="TGS-like"/>
</dbReference>
<evidence type="ECO:0000256" key="13">
    <source>
        <dbReference type="ARBA" id="ARBA00022695"/>
    </source>
</evidence>
<dbReference type="InterPro" id="IPR003607">
    <property type="entry name" value="HD/PDEase_dom"/>
</dbReference>
<dbReference type="NCBIfam" id="NF008295">
    <property type="entry name" value="PRK11081.1"/>
    <property type="match status" value="1"/>
</dbReference>